<accession>A0AAV7EH58</accession>
<gene>
    <name evidence="1" type="ORF">H6P81_014177</name>
</gene>
<protein>
    <submittedName>
        <fullName evidence="1">Uncharacterized protein</fullName>
    </submittedName>
</protein>
<comment type="caution">
    <text evidence="1">The sequence shown here is derived from an EMBL/GenBank/DDBJ whole genome shotgun (WGS) entry which is preliminary data.</text>
</comment>
<keyword evidence="2" id="KW-1185">Reference proteome</keyword>
<dbReference type="Proteomes" id="UP000825729">
    <property type="component" value="Unassembled WGS sequence"/>
</dbReference>
<reference evidence="1 2" key="1">
    <citation type="submission" date="2021-07" db="EMBL/GenBank/DDBJ databases">
        <title>The Aristolochia fimbriata genome: insights into angiosperm evolution, floral development and chemical biosynthesis.</title>
        <authorList>
            <person name="Jiao Y."/>
        </authorList>
    </citation>
    <scope>NUCLEOTIDE SEQUENCE [LARGE SCALE GENOMIC DNA]</scope>
    <source>
        <strain evidence="1">IBCAS-2021</strain>
        <tissue evidence="1">Leaf</tissue>
    </source>
</reference>
<dbReference type="AlphaFoldDB" id="A0AAV7EH58"/>
<evidence type="ECO:0000313" key="1">
    <source>
        <dbReference type="EMBL" id="KAG9448049.1"/>
    </source>
</evidence>
<organism evidence="1 2">
    <name type="scientific">Aristolochia fimbriata</name>
    <name type="common">White veined hardy Dutchman's pipe vine</name>
    <dbReference type="NCBI Taxonomy" id="158543"/>
    <lineage>
        <taxon>Eukaryota</taxon>
        <taxon>Viridiplantae</taxon>
        <taxon>Streptophyta</taxon>
        <taxon>Embryophyta</taxon>
        <taxon>Tracheophyta</taxon>
        <taxon>Spermatophyta</taxon>
        <taxon>Magnoliopsida</taxon>
        <taxon>Magnoliidae</taxon>
        <taxon>Piperales</taxon>
        <taxon>Aristolochiaceae</taxon>
        <taxon>Aristolochia</taxon>
    </lineage>
</organism>
<dbReference type="EMBL" id="JAINDJ010000005">
    <property type="protein sequence ID" value="KAG9448049.1"/>
    <property type="molecule type" value="Genomic_DNA"/>
</dbReference>
<proteinExistence type="predicted"/>
<evidence type="ECO:0000313" key="2">
    <source>
        <dbReference type="Proteomes" id="UP000825729"/>
    </source>
</evidence>
<name>A0AAV7EH58_ARIFI</name>
<sequence>MLAPSSSKFPESQAPSWAQKQGVSLFLMRRHPYSNFRYGPKKGPFPSLKDRKAGTGAIATWRKRGAGSPTGAAGAKGTMIGEPTSCRVEVCCSRAAGAPPVIYVRCSRRP</sequence>